<evidence type="ECO:0000256" key="1">
    <source>
        <dbReference type="SAM" id="MobiDB-lite"/>
    </source>
</evidence>
<evidence type="ECO:0000313" key="3">
    <source>
        <dbReference type="Proteomes" id="UP000789342"/>
    </source>
</evidence>
<name>A0A9N9G044_9GLOM</name>
<accession>A0A9N9G044</accession>
<gene>
    <name evidence="2" type="ORF">AMORRO_LOCUS6533</name>
</gene>
<comment type="caution">
    <text evidence="2">The sequence shown here is derived from an EMBL/GenBank/DDBJ whole genome shotgun (WGS) entry which is preliminary data.</text>
</comment>
<feature type="compositionally biased region" description="Polar residues" evidence="1">
    <location>
        <begin position="19"/>
        <end position="44"/>
    </location>
</feature>
<organism evidence="2 3">
    <name type="scientific">Acaulospora morrowiae</name>
    <dbReference type="NCBI Taxonomy" id="94023"/>
    <lineage>
        <taxon>Eukaryota</taxon>
        <taxon>Fungi</taxon>
        <taxon>Fungi incertae sedis</taxon>
        <taxon>Mucoromycota</taxon>
        <taxon>Glomeromycotina</taxon>
        <taxon>Glomeromycetes</taxon>
        <taxon>Diversisporales</taxon>
        <taxon>Acaulosporaceae</taxon>
        <taxon>Acaulospora</taxon>
    </lineage>
</organism>
<reference evidence="2" key="1">
    <citation type="submission" date="2021-06" db="EMBL/GenBank/DDBJ databases">
        <authorList>
            <person name="Kallberg Y."/>
            <person name="Tangrot J."/>
            <person name="Rosling A."/>
        </authorList>
    </citation>
    <scope>NUCLEOTIDE SEQUENCE</scope>
    <source>
        <strain evidence="2">CL551</strain>
    </source>
</reference>
<dbReference type="AlphaFoldDB" id="A0A9N9G044"/>
<protein>
    <submittedName>
        <fullName evidence="2">15411_t:CDS:1</fullName>
    </submittedName>
</protein>
<proteinExistence type="predicted"/>
<feature type="non-terminal residue" evidence="2">
    <location>
        <position position="58"/>
    </location>
</feature>
<sequence length="58" mass="6539">MYSLNNLKGKDESEEHSAKYTTLATSPSSTDVSETTSAKNQIKSNPPLWNTGEFYIYY</sequence>
<evidence type="ECO:0000313" key="2">
    <source>
        <dbReference type="EMBL" id="CAG8572406.1"/>
    </source>
</evidence>
<dbReference type="EMBL" id="CAJVPV010004385">
    <property type="protein sequence ID" value="CAG8572406.1"/>
    <property type="molecule type" value="Genomic_DNA"/>
</dbReference>
<keyword evidence="3" id="KW-1185">Reference proteome</keyword>
<feature type="region of interest" description="Disordered" evidence="1">
    <location>
        <begin position="1"/>
        <end position="44"/>
    </location>
</feature>
<feature type="compositionally biased region" description="Basic and acidic residues" evidence="1">
    <location>
        <begin position="8"/>
        <end position="18"/>
    </location>
</feature>
<dbReference type="Proteomes" id="UP000789342">
    <property type="component" value="Unassembled WGS sequence"/>
</dbReference>